<dbReference type="Gene3D" id="3.30.70.100">
    <property type="match status" value="1"/>
</dbReference>
<gene>
    <name evidence="2" type="ORF">H8699_00740</name>
</gene>
<dbReference type="PANTHER" id="PTHR35813:SF1">
    <property type="entry name" value="INNER MEMBRANE PROTEIN YBAN"/>
    <property type="match status" value="1"/>
</dbReference>
<dbReference type="PANTHER" id="PTHR35813">
    <property type="entry name" value="INNER MEMBRANE PROTEIN YBAN"/>
    <property type="match status" value="1"/>
</dbReference>
<dbReference type="GO" id="GO:0046872">
    <property type="term" value="F:metal ion binding"/>
    <property type="evidence" value="ECO:0007669"/>
    <property type="project" value="InterPro"/>
</dbReference>
<evidence type="ECO:0000256" key="1">
    <source>
        <dbReference type="SAM" id="Phobius"/>
    </source>
</evidence>
<dbReference type="Proteomes" id="UP000654279">
    <property type="component" value="Unassembled WGS sequence"/>
</dbReference>
<dbReference type="Pfam" id="PF04304">
    <property type="entry name" value="DUF454"/>
    <property type="match status" value="1"/>
</dbReference>
<organism evidence="2 3">
    <name type="scientific">Luoshenia tenuis</name>
    <dbReference type="NCBI Taxonomy" id="2763654"/>
    <lineage>
        <taxon>Bacteria</taxon>
        <taxon>Bacillati</taxon>
        <taxon>Bacillota</taxon>
        <taxon>Clostridia</taxon>
        <taxon>Christensenellales</taxon>
        <taxon>Christensenellaceae</taxon>
        <taxon>Luoshenia</taxon>
    </lineage>
</organism>
<dbReference type="GO" id="GO:0005886">
    <property type="term" value="C:plasma membrane"/>
    <property type="evidence" value="ECO:0007669"/>
    <property type="project" value="TreeGrafter"/>
</dbReference>
<sequence>MKIRKVIYVALGCIGLGLGAVGAVLPLLPAFPFLLLAAFCFAKSSQRLHDWFLATKLYKNNLESYVKGRGMTWKTKLRIMAIVTATMAVGFIMMERVPVGRIILAGVWVFHILYFIFGVKTLSPQGMQGACRVIKVGGMHCEDCAKKLECAFNETGHMTAQADWTRETITVHLREPLPNTSLIQIVNRAGYRAEAVWEMES</sequence>
<dbReference type="CDD" id="cd00371">
    <property type="entry name" value="HMA"/>
    <property type="match status" value="1"/>
</dbReference>
<dbReference type="InterPro" id="IPR006121">
    <property type="entry name" value="HMA_dom"/>
</dbReference>
<keyword evidence="1" id="KW-1133">Transmembrane helix</keyword>
<proteinExistence type="predicted"/>
<reference evidence="2" key="1">
    <citation type="submission" date="2020-08" db="EMBL/GenBank/DDBJ databases">
        <title>Genome public.</title>
        <authorList>
            <person name="Liu C."/>
            <person name="Sun Q."/>
        </authorList>
    </citation>
    <scope>NUCLEOTIDE SEQUENCE</scope>
    <source>
        <strain evidence="2">NSJ-44</strain>
    </source>
</reference>
<name>A0A926CXU7_9FIRM</name>
<dbReference type="SUPFAM" id="SSF55008">
    <property type="entry name" value="HMA, heavy metal-associated domain"/>
    <property type="match status" value="1"/>
</dbReference>
<protein>
    <submittedName>
        <fullName evidence="2">DUF454 family protein</fullName>
    </submittedName>
</protein>
<comment type="caution">
    <text evidence="2">The sequence shown here is derived from an EMBL/GenBank/DDBJ whole genome shotgun (WGS) entry which is preliminary data.</text>
</comment>
<keyword evidence="3" id="KW-1185">Reference proteome</keyword>
<dbReference type="EMBL" id="JACRSO010000001">
    <property type="protein sequence ID" value="MBC8527964.1"/>
    <property type="molecule type" value="Genomic_DNA"/>
</dbReference>
<accession>A0A926CXU7</accession>
<feature type="transmembrane region" description="Helical" evidence="1">
    <location>
        <begin position="100"/>
        <end position="119"/>
    </location>
</feature>
<dbReference type="AlphaFoldDB" id="A0A926CXU7"/>
<dbReference type="InterPro" id="IPR036163">
    <property type="entry name" value="HMA_dom_sf"/>
</dbReference>
<evidence type="ECO:0000313" key="2">
    <source>
        <dbReference type="EMBL" id="MBC8527964.1"/>
    </source>
</evidence>
<evidence type="ECO:0000313" key="3">
    <source>
        <dbReference type="Proteomes" id="UP000654279"/>
    </source>
</evidence>
<dbReference type="InterPro" id="IPR007401">
    <property type="entry name" value="DUF454"/>
</dbReference>
<keyword evidence="1" id="KW-0472">Membrane</keyword>
<feature type="transmembrane region" description="Helical" evidence="1">
    <location>
        <begin position="6"/>
        <end position="39"/>
    </location>
</feature>
<keyword evidence="1" id="KW-0812">Transmembrane</keyword>